<proteinExistence type="predicted"/>
<dbReference type="RefSeq" id="WP_265854570.1">
    <property type="nucleotide sequence ID" value="NZ_CP096983.1"/>
</dbReference>
<evidence type="ECO:0000313" key="2">
    <source>
        <dbReference type="Proteomes" id="UP000190951"/>
    </source>
</evidence>
<gene>
    <name evidence="1" type="ORF">CROST_044420</name>
</gene>
<reference evidence="1 2" key="1">
    <citation type="submission" date="2022-04" db="EMBL/GenBank/DDBJ databases">
        <title>Genome sequence of C. roseum typestrain.</title>
        <authorList>
            <person name="Poehlein A."/>
            <person name="Schoch T."/>
            <person name="Duerre P."/>
            <person name="Daniel R."/>
        </authorList>
    </citation>
    <scope>NUCLEOTIDE SEQUENCE [LARGE SCALE GENOMIC DNA]</scope>
    <source>
        <strain evidence="1 2">DSM 7320</strain>
    </source>
</reference>
<dbReference type="AlphaFoldDB" id="A0A1S8L5W0"/>
<dbReference type="Proteomes" id="UP000190951">
    <property type="component" value="Chromosome"/>
</dbReference>
<accession>A0A1S8L5W0</accession>
<evidence type="ECO:0000313" key="1">
    <source>
        <dbReference type="EMBL" id="URZ13676.1"/>
    </source>
</evidence>
<protein>
    <submittedName>
        <fullName evidence="1">Uncharacterized protein</fullName>
    </submittedName>
</protein>
<dbReference type="EMBL" id="CP096983">
    <property type="protein sequence ID" value="URZ13676.1"/>
    <property type="molecule type" value="Genomic_DNA"/>
</dbReference>
<organism evidence="1 2">
    <name type="scientific">Clostridium felsineum</name>
    <dbReference type="NCBI Taxonomy" id="36839"/>
    <lineage>
        <taxon>Bacteria</taxon>
        <taxon>Bacillati</taxon>
        <taxon>Bacillota</taxon>
        <taxon>Clostridia</taxon>
        <taxon>Eubacteriales</taxon>
        <taxon>Clostridiaceae</taxon>
        <taxon>Clostridium</taxon>
    </lineage>
</organism>
<name>A0A1S8L5W0_9CLOT</name>
<keyword evidence="2" id="KW-1185">Reference proteome</keyword>
<dbReference type="KEGG" id="crw:CROST_044420"/>
<sequence>MKLKRFKFKKVVCVTLIACVVIGYLSVGGHASVLANFPGLTW</sequence>